<evidence type="ECO:0000313" key="1">
    <source>
        <dbReference type="EMBL" id="EGD80638.1"/>
    </source>
</evidence>
<dbReference type="OMA" id="YWERRSS"/>
<dbReference type="eggNOG" id="KOG3346">
    <property type="taxonomic scope" value="Eukaryota"/>
</dbReference>
<gene>
    <name evidence="1" type="ORF">PTSG_11694</name>
</gene>
<dbReference type="KEGG" id="sre:PTSG_11694"/>
<dbReference type="InterPro" id="IPR008914">
    <property type="entry name" value="PEBP"/>
</dbReference>
<reference evidence="1" key="1">
    <citation type="submission" date="2009-08" db="EMBL/GenBank/DDBJ databases">
        <title>Annotation of Salpingoeca rosetta.</title>
        <authorList>
            <consortium name="The Broad Institute Genome Sequencing Platform"/>
            <person name="Russ C."/>
            <person name="Cuomo C."/>
            <person name="Burger G."/>
            <person name="Gray M.W."/>
            <person name="Holland P.W.H."/>
            <person name="King N."/>
            <person name="Lang F.B.F."/>
            <person name="Roger A.J."/>
            <person name="Ruiz-Trillo I."/>
            <person name="Young S.K."/>
            <person name="Zeng Q."/>
            <person name="Gargeya S."/>
            <person name="Alvarado L."/>
            <person name="Berlin A."/>
            <person name="Chapman S.B."/>
            <person name="Chen Z."/>
            <person name="Freedman E."/>
            <person name="Gellesch M."/>
            <person name="Goldberg J."/>
            <person name="Griggs A."/>
            <person name="Gujja S."/>
            <person name="Heilman E."/>
            <person name="Heiman D."/>
            <person name="Howarth C."/>
            <person name="Mehta T."/>
            <person name="Neiman D."/>
            <person name="Pearson M."/>
            <person name="Roberts A."/>
            <person name="Saif S."/>
            <person name="Shea T."/>
            <person name="Shenoy N."/>
            <person name="Sisk P."/>
            <person name="Stolte C."/>
            <person name="Sykes S."/>
            <person name="White J."/>
            <person name="Yandava C."/>
            <person name="Haas B."/>
            <person name="Nusbaum C."/>
            <person name="Birren B."/>
        </authorList>
    </citation>
    <scope>NUCLEOTIDE SEQUENCE [LARGE SCALE GENOMIC DNA]</scope>
    <source>
        <strain evidence="1">ATCC 50818</strain>
    </source>
</reference>
<name>F2U164_SALR5</name>
<dbReference type="Gene3D" id="3.90.280.10">
    <property type="entry name" value="PEBP-like"/>
    <property type="match status" value="1"/>
</dbReference>
<organism evidence="2">
    <name type="scientific">Salpingoeca rosetta (strain ATCC 50818 / BSB-021)</name>
    <dbReference type="NCBI Taxonomy" id="946362"/>
    <lineage>
        <taxon>Eukaryota</taxon>
        <taxon>Choanoflagellata</taxon>
        <taxon>Craspedida</taxon>
        <taxon>Salpingoecidae</taxon>
        <taxon>Salpingoeca</taxon>
    </lineage>
</organism>
<protein>
    <submittedName>
        <fullName evidence="1">Uncharacterized protein</fullName>
    </submittedName>
</protein>
<dbReference type="Pfam" id="PF01161">
    <property type="entry name" value="PBP"/>
    <property type="match status" value="1"/>
</dbReference>
<dbReference type="STRING" id="946362.F2U164"/>
<dbReference type="InterPro" id="IPR036610">
    <property type="entry name" value="PEBP-like_sf"/>
</dbReference>
<dbReference type="InterPro" id="IPR035810">
    <property type="entry name" value="PEBP_euk"/>
</dbReference>
<dbReference type="EMBL" id="GL832958">
    <property type="protein sequence ID" value="EGD80638.1"/>
    <property type="molecule type" value="Genomic_DNA"/>
</dbReference>
<dbReference type="FunCoup" id="F2U164">
    <property type="interactions" value="705"/>
</dbReference>
<evidence type="ECO:0000313" key="2">
    <source>
        <dbReference type="Proteomes" id="UP000007799"/>
    </source>
</evidence>
<dbReference type="InParanoid" id="F2U164"/>
<dbReference type="AlphaFoldDB" id="F2U164"/>
<accession>F2U164</accession>
<dbReference type="PANTHER" id="PTHR11362:SF82">
    <property type="entry name" value="PHOSPHATIDYLETHANOLAMINE-BINDING PROTEIN 4"/>
    <property type="match status" value="1"/>
</dbReference>
<sequence>MMPLTTVAAGTAVRAWRRTLTTAAPRLLRISNVASRALSAAPQAIPKPSKQQRFKEYWERRSSEEMESASRWGELEVPEIDVATMTDEEFLAYRGERRVRTMALRHELYQTVFHQMFVPKKNVTLAFGDVGLDTALYRGNIIKAATMTEQPTLRFEPQPDKLYTAVFMDADGRMDGSKGQLVHWLVTNIADPTRLDDANTVLPYLPPVPPKNTGYHRLVLALYEQSERLDDVKIGPNNTQQQQQQKGAGGNAAALAARYVKCDKLGTRFQMEPVALAFAQVCWDESVDATFEQRLNMKAPMFA</sequence>
<dbReference type="OrthoDB" id="2153661at2759"/>
<dbReference type="GeneID" id="16077795"/>
<dbReference type="Proteomes" id="UP000007799">
    <property type="component" value="Unassembled WGS sequence"/>
</dbReference>
<dbReference type="PANTHER" id="PTHR11362">
    <property type="entry name" value="PHOSPHATIDYLETHANOLAMINE-BINDING PROTEIN"/>
    <property type="match status" value="1"/>
</dbReference>
<dbReference type="SUPFAM" id="SSF49777">
    <property type="entry name" value="PEBP-like"/>
    <property type="match status" value="1"/>
</dbReference>
<keyword evidence="2" id="KW-1185">Reference proteome</keyword>
<proteinExistence type="predicted"/>
<dbReference type="RefSeq" id="XP_004997199.1">
    <property type="nucleotide sequence ID" value="XM_004997142.1"/>
</dbReference>